<dbReference type="Proteomes" id="UP000316079">
    <property type="component" value="Unassembled WGS sequence"/>
</dbReference>
<dbReference type="InterPro" id="IPR027921">
    <property type="entry name" value="NOPCHAP1"/>
</dbReference>
<evidence type="ECO:0000313" key="2">
    <source>
        <dbReference type="EMBL" id="TRY69891.1"/>
    </source>
</evidence>
<sequence>MAQANESLKQQMQGAPAGFFDIESVETSEKVIEMDVALVELEESDSSEEDEKSSSTEEESSEEEPPDLKLPGSTKRKANIQVLDKGE</sequence>
<evidence type="ECO:0000256" key="1">
    <source>
        <dbReference type="SAM" id="MobiDB-lite"/>
    </source>
</evidence>
<dbReference type="PANTHER" id="PTHR28674">
    <property type="entry name" value="SIMILAR TO DNA SEGMENT, CHR 10, WAYNE STATE UNIVERSITY 102,-EXPRESSED"/>
    <property type="match status" value="1"/>
</dbReference>
<gene>
    <name evidence="2" type="ORF">DNTS_015353</name>
</gene>
<dbReference type="EMBL" id="SRMA01026774">
    <property type="protein sequence ID" value="TRY69891.1"/>
    <property type="molecule type" value="Genomic_DNA"/>
</dbReference>
<comment type="caution">
    <text evidence="2">The sequence shown here is derived from an EMBL/GenBank/DDBJ whole genome shotgun (WGS) entry which is preliminary data.</text>
</comment>
<reference evidence="2 3" key="1">
    <citation type="journal article" date="2019" name="Sci. Data">
        <title>Hybrid genome assembly and annotation of Danionella translucida.</title>
        <authorList>
            <person name="Kadobianskyi M."/>
            <person name="Schulze L."/>
            <person name="Schuelke M."/>
            <person name="Judkewitz B."/>
        </authorList>
    </citation>
    <scope>NUCLEOTIDE SEQUENCE [LARGE SCALE GENOMIC DNA]</scope>
    <source>
        <strain evidence="2 3">Bolton</strain>
    </source>
</reference>
<dbReference type="GO" id="GO:0000492">
    <property type="term" value="P:box C/D snoRNP assembly"/>
    <property type="evidence" value="ECO:0007669"/>
    <property type="project" value="InterPro"/>
</dbReference>
<proteinExistence type="predicted"/>
<organism evidence="2 3">
    <name type="scientific">Danionella cerebrum</name>
    <dbReference type="NCBI Taxonomy" id="2873325"/>
    <lineage>
        <taxon>Eukaryota</taxon>
        <taxon>Metazoa</taxon>
        <taxon>Chordata</taxon>
        <taxon>Craniata</taxon>
        <taxon>Vertebrata</taxon>
        <taxon>Euteleostomi</taxon>
        <taxon>Actinopterygii</taxon>
        <taxon>Neopterygii</taxon>
        <taxon>Teleostei</taxon>
        <taxon>Ostariophysi</taxon>
        <taxon>Cypriniformes</taxon>
        <taxon>Danionidae</taxon>
        <taxon>Danioninae</taxon>
        <taxon>Danionella</taxon>
    </lineage>
</organism>
<evidence type="ECO:0000313" key="3">
    <source>
        <dbReference type="Proteomes" id="UP000316079"/>
    </source>
</evidence>
<keyword evidence="3" id="KW-1185">Reference proteome</keyword>
<dbReference type="Pfam" id="PF15370">
    <property type="entry name" value="NOPCHAP1"/>
    <property type="match status" value="1"/>
</dbReference>
<dbReference type="AlphaFoldDB" id="A0A553NWT4"/>
<feature type="compositionally biased region" description="Acidic residues" evidence="1">
    <location>
        <begin position="40"/>
        <end position="65"/>
    </location>
</feature>
<protein>
    <submittedName>
        <fullName evidence="2">Uncharacterized protein</fullName>
    </submittedName>
</protein>
<dbReference type="GO" id="GO:0062064">
    <property type="term" value="F:box C/D methylation guide snoRNP complex binding"/>
    <property type="evidence" value="ECO:0007669"/>
    <property type="project" value="TreeGrafter"/>
</dbReference>
<accession>A0A553NWT4</accession>
<feature type="region of interest" description="Disordered" evidence="1">
    <location>
        <begin position="37"/>
        <end position="87"/>
    </location>
</feature>
<dbReference type="OrthoDB" id="1112980at2759"/>
<dbReference type="PANTHER" id="PTHR28674:SF1">
    <property type="entry name" value="NOP PROTEIN CHAPERONE 1"/>
    <property type="match status" value="1"/>
</dbReference>
<name>A0A553NWT4_9TELE</name>